<keyword evidence="3" id="KW-1185">Reference proteome</keyword>
<gene>
    <name evidence="2" type="ORF">Anapl_00774</name>
</gene>
<feature type="compositionally biased region" description="Polar residues" evidence="1">
    <location>
        <begin position="107"/>
        <end position="117"/>
    </location>
</feature>
<proteinExistence type="predicted"/>
<accession>R0LG07</accession>
<feature type="region of interest" description="Disordered" evidence="1">
    <location>
        <begin position="1"/>
        <end position="37"/>
    </location>
</feature>
<reference evidence="3" key="1">
    <citation type="journal article" date="2013" name="Nat. Genet.">
        <title>The duck genome and transcriptome provide insight into an avian influenza virus reservoir species.</title>
        <authorList>
            <person name="Huang Y."/>
            <person name="Li Y."/>
            <person name="Burt D.W."/>
            <person name="Chen H."/>
            <person name="Zhang Y."/>
            <person name="Qian W."/>
            <person name="Kim H."/>
            <person name="Gan S."/>
            <person name="Zhao Y."/>
            <person name="Li J."/>
            <person name="Yi K."/>
            <person name="Feng H."/>
            <person name="Zhu P."/>
            <person name="Li B."/>
            <person name="Liu Q."/>
            <person name="Fairley S."/>
            <person name="Magor K.E."/>
            <person name="Du Z."/>
            <person name="Hu X."/>
            <person name="Goodman L."/>
            <person name="Tafer H."/>
            <person name="Vignal A."/>
            <person name="Lee T."/>
            <person name="Kim K.W."/>
            <person name="Sheng Z."/>
            <person name="An Y."/>
            <person name="Searle S."/>
            <person name="Herrero J."/>
            <person name="Groenen M.A."/>
            <person name="Crooijmans R.P."/>
            <person name="Faraut T."/>
            <person name="Cai Q."/>
            <person name="Webster R.G."/>
            <person name="Aldridge J.R."/>
            <person name="Warren W.C."/>
            <person name="Bartschat S."/>
            <person name="Kehr S."/>
            <person name="Marz M."/>
            <person name="Stadler P.F."/>
            <person name="Smith J."/>
            <person name="Kraus R.H."/>
            <person name="Zhao Y."/>
            <person name="Ren L."/>
            <person name="Fei J."/>
            <person name="Morisson M."/>
            <person name="Kaiser P."/>
            <person name="Griffin D.K."/>
            <person name="Rao M."/>
            <person name="Pitel F."/>
            <person name="Wang J."/>
            <person name="Li N."/>
        </authorList>
    </citation>
    <scope>NUCLEOTIDE SEQUENCE [LARGE SCALE GENOMIC DNA]</scope>
</reference>
<feature type="compositionally biased region" description="Basic and acidic residues" evidence="1">
    <location>
        <begin position="1"/>
        <end position="13"/>
    </location>
</feature>
<dbReference type="Proteomes" id="UP000296049">
    <property type="component" value="Unassembled WGS sequence"/>
</dbReference>
<evidence type="ECO:0000313" key="2">
    <source>
        <dbReference type="EMBL" id="EOB00480.1"/>
    </source>
</evidence>
<feature type="region of interest" description="Disordered" evidence="1">
    <location>
        <begin position="103"/>
        <end position="134"/>
    </location>
</feature>
<dbReference type="AlphaFoldDB" id="R0LG07"/>
<feature type="compositionally biased region" description="Basic and acidic residues" evidence="1">
    <location>
        <begin position="120"/>
        <end position="134"/>
    </location>
</feature>
<name>R0LG07_ANAPL</name>
<evidence type="ECO:0000313" key="3">
    <source>
        <dbReference type="Proteomes" id="UP000296049"/>
    </source>
</evidence>
<organism evidence="2 3">
    <name type="scientific">Anas platyrhynchos</name>
    <name type="common">Mallard</name>
    <name type="synonym">Anas boschas</name>
    <dbReference type="NCBI Taxonomy" id="8839"/>
    <lineage>
        <taxon>Eukaryota</taxon>
        <taxon>Metazoa</taxon>
        <taxon>Chordata</taxon>
        <taxon>Craniata</taxon>
        <taxon>Vertebrata</taxon>
        <taxon>Euteleostomi</taxon>
        <taxon>Archelosauria</taxon>
        <taxon>Archosauria</taxon>
        <taxon>Dinosauria</taxon>
        <taxon>Saurischia</taxon>
        <taxon>Theropoda</taxon>
        <taxon>Coelurosauria</taxon>
        <taxon>Aves</taxon>
        <taxon>Neognathae</taxon>
        <taxon>Galloanserae</taxon>
        <taxon>Anseriformes</taxon>
        <taxon>Anatidae</taxon>
        <taxon>Anatinae</taxon>
        <taxon>Anas</taxon>
    </lineage>
</organism>
<feature type="compositionally biased region" description="Polar residues" evidence="1">
    <location>
        <begin position="27"/>
        <end position="37"/>
    </location>
</feature>
<sequence length="294" mass="33155">MKTESMTREENKLTEQGLSHASDRTSTEPLRTPSSPASGKHICSFLWLTLHLHCLQDLCLRRKEITVVLRVPPKAACKKPKLMKPVDNYNRASSRRVCDPLYRKSSQKPYNMHNATASKRGKDEREKESRDTEKPALSCHINSCQRREASRAAALGALLATGEEPCHLQYTVGQSSWPCVRTQHHRVQINIHQAPVPLEMLQSPSKGKCHGVGLISLDSTLSWRHMKEYQSQSGSGKHKVCQRRPQLHLHQCFESTVTCIAERDQGAQIGLLSDKIKAEVVLRMHTYAPPDSLK</sequence>
<dbReference type="EMBL" id="KB743197">
    <property type="protein sequence ID" value="EOB00480.1"/>
    <property type="molecule type" value="Genomic_DNA"/>
</dbReference>
<evidence type="ECO:0000256" key="1">
    <source>
        <dbReference type="SAM" id="MobiDB-lite"/>
    </source>
</evidence>
<protein>
    <submittedName>
        <fullName evidence="2">Uncharacterized protein</fullName>
    </submittedName>
</protein>